<keyword evidence="4" id="KW-1185">Reference proteome</keyword>
<feature type="transmembrane region" description="Helical" evidence="1">
    <location>
        <begin position="197"/>
        <end position="213"/>
    </location>
</feature>
<dbReference type="Proteomes" id="UP000321379">
    <property type="component" value="Unassembled WGS sequence"/>
</dbReference>
<feature type="transmembrane region" description="Helical" evidence="1">
    <location>
        <begin position="283"/>
        <end position="302"/>
    </location>
</feature>
<dbReference type="InterPro" id="IPR002656">
    <property type="entry name" value="Acyl_transf_3_dom"/>
</dbReference>
<feature type="transmembrane region" description="Helical" evidence="1">
    <location>
        <begin position="249"/>
        <end position="271"/>
    </location>
</feature>
<feature type="transmembrane region" description="Helical" evidence="1">
    <location>
        <begin position="108"/>
        <end position="129"/>
    </location>
</feature>
<keyword evidence="3" id="KW-0808">Transferase</keyword>
<proteinExistence type="predicted"/>
<keyword evidence="1" id="KW-0472">Membrane</keyword>
<evidence type="ECO:0000313" key="3">
    <source>
        <dbReference type="EMBL" id="TXN28215.1"/>
    </source>
</evidence>
<reference evidence="3 4" key="1">
    <citation type="submission" date="2019-08" db="EMBL/GenBank/DDBJ databases">
        <title>Bacterial whole genome sequence for Glaciihabitans sp. CHu50b-6-2.</title>
        <authorList>
            <person name="Jin L."/>
        </authorList>
    </citation>
    <scope>NUCLEOTIDE SEQUENCE [LARGE SCALE GENOMIC DNA]</scope>
    <source>
        <strain evidence="3 4">CHu50b-6-2</strain>
    </source>
</reference>
<organism evidence="3 4">
    <name type="scientific">Lacisediminihabitans profunda</name>
    <dbReference type="NCBI Taxonomy" id="2594790"/>
    <lineage>
        <taxon>Bacteria</taxon>
        <taxon>Bacillati</taxon>
        <taxon>Actinomycetota</taxon>
        <taxon>Actinomycetes</taxon>
        <taxon>Micrococcales</taxon>
        <taxon>Microbacteriaceae</taxon>
        <taxon>Lacisediminihabitans</taxon>
    </lineage>
</organism>
<evidence type="ECO:0000259" key="2">
    <source>
        <dbReference type="Pfam" id="PF01757"/>
    </source>
</evidence>
<gene>
    <name evidence="3" type="ORF">FVP33_17200</name>
</gene>
<dbReference type="EMBL" id="VRMG01000015">
    <property type="protein sequence ID" value="TXN28215.1"/>
    <property type="molecule type" value="Genomic_DNA"/>
</dbReference>
<dbReference type="GO" id="GO:0016747">
    <property type="term" value="F:acyltransferase activity, transferring groups other than amino-acyl groups"/>
    <property type="evidence" value="ECO:0007669"/>
    <property type="project" value="InterPro"/>
</dbReference>
<evidence type="ECO:0000313" key="4">
    <source>
        <dbReference type="Proteomes" id="UP000321379"/>
    </source>
</evidence>
<dbReference type="AlphaFoldDB" id="A0A5C8UIQ4"/>
<sequence length="388" mass="42537">MGDQVLRAPAINSERYRSLDGLRGIAAVVVLLHHSLLLVPALAAPYYQTHGVRQTGSWAWWLVETPLHLIWEGKAAVYVFFVLSGIVLTLPVLNSTRFSWRAFYPQRLIRLYLPVWAAVVFGVLTIELVRRSGDTGSLWLRERLTTVTPGTFIKDMTLVLGNGGLVSPLWSLRWEILFSLALPLFVWAAAKWINLNVAKIVLCLVVVSAGGVTQNSVLLYLPMFLVGTVIATGMPALRRMSQRIGRSRFAGLTWGTAFGAGLLLMTSHWIAQGLGASVAVVDSTSGPMLAGACVVVVSAIFWKPVTGFLTKPAVLWLGRISFSLYLVHEPIVVASGYLFGPNHEWLGILCTIPAAVLAGWLFYTFVEKPSHRLAKVVRARMSPHATVV</sequence>
<feature type="transmembrane region" description="Helical" evidence="1">
    <location>
        <begin position="219"/>
        <end position="237"/>
    </location>
</feature>
<feature type="domain" description="Acyltransferase 3" evidence="2">
    <location>
        <begin position="17"/>
        <end position="363"/>
    </location>
</feature>
<feature type="transmembrane region" description="Helical" evidence="1">
    <location>
        <begin position="172"/>
        <end position="190"/>
    </location>
</feature>
<accession>A0A5C8UIQ4</accession>
<comment type="caution">
    <text evidence="3">The sequence shown here is derived from an EMBL/GenBank/DDBJ whole genome shotgun (WGS) entry which is preliminary data.</text>
</comment>
<feature type="transmembrane region" description="Helical" evidence="1">
    <location>
        <begin position="21"/>
        <end position="43"/>
    </location>
</feature>
<dbReference type="Pfam" id="PF01757">
    <property type="entry name" value="Acyl_transf_3"/>
    <property type="match status" value="1"/>
</dbReference>
<name>A0A5C8UIQ4_9MICO</name>
<feature type="transmembrane region" description="Helical" evidence="1">
    <location>
        <begin position="345"/>
        <end position="366"/>
    </location>
</feature>
<feature type="transmembrane region" description="Helical" evidence="1">
    <location>
        <begin position="314"/>
        <end position="339"/>
    </location>
</feature>
<dbReference type="RefSeq" id="WP_147784929.1">
    <property type="nucleotide sequence ID" value="NZ_VRMG01000015.1"/>
</dbReference>
<dbReference type="PANTHER" id="PTHR23028">
    <property type="entry name" value="ACETYLTRANSFERASE"/>
    <property type="match status" value="1"/>
</dbReference>
<dbReference type="InterPro" id="IPR050879">
    <property type="entry name" value="Acyltransferase_3"/>
</dbReference>
<feature type="transmembrane region" description="Helical" evidence="1">
    <location>
        <begin position="75"/>
        <end position="96"/>
    </location>
</feature>
<keyword evidence="1" id="KW-1133">Transmembrane helix</keyword>
<keyword evidence="1" id="KW-0812">Transmembrane</keyword>
<evidence type="ECO:0000256" key="1">
    <source>
        <dbReference type="SAM" id="Phobius"/>
    </source>
</evidence>
<keyword evidence="3" id="KW-0012">Acyltransferase</keyword>
<protein>
    <submittedName>
        <fullName evidence="3">Acyltransferase</fullName>
    </submittedName>
</protein>